<comment type="caution">
    <text evidence="1">The sequence shown here is derived from an EMBL/GenBank/DDBJ whole genome shotgun (WGS) entry which is preliminary data.</text>
</comment>
<name>A0AAD9UJH0_RIDPI</name>
<gene>
    <name evidence="1" type="ORF">NP493_46g09049</name>
</gene>
<dbReference type="EMBL" id="JAODUO010000046">
    <property type="protein sequence ID" value="KAK2191784.1"/>
    <property type="molecule type" value="Genomic_DNA"/>
</dbReference>
<accession>A0AAD9UJH0</accession>
<keyword evidence="2" id="KW-1185">Reference proteome</keyword>
<evidence type="ECO:0000313" key="2">
    <source>
        <dbReference type="Proteomes" id="UP001209878"/>
    </source>
</evidence>
<evidence type="ECO:0000313" key="1">
    <source>
        <dbReference type="EMBL" id="KAK2191784.1"/>
    </source>
</evidence>
<protein>
    <submittedName>
        <fullName evidence="1">Uncharacterized protein</fullName>
    </submittedName>
</protein>
<dbReference type="AlphaFoldDB" id="A0AAD9UJH0"/>
<proteinExistence type="predicted"/>
<sequence>MILSLTGRGISDSFVTISFLIAKPTPASLISPSGLPLQKKGYSKSLRLLDSENLVSHRAAMSMFYLASSIATSAVRLSGRSAASRSRRVLTFHCAIVSSCLLLLFPS</sequence>
<organism evidence="1 2">
    <name type="scientific">Ridgeia piscesae</name>
    <name type="common">Tubeworm</name>
    <dbReference type="NCBI Taxonomy" id="27915"/>
    <lineage>
        <taxon>Eukaryota</taxon>
        <taxon>Metazoa</taxon>
        <taxon>Spiralia</taxon>
        <taxon>Lophotrochozoa</taxon>
        <taxon>Annelida</taxon>
        <taxon>Polychaeta</taxon>
        <taxon>Sedentaria</taxon>
        <taxon>Canalipalpata</taxon>
        <taxon>Sabellida</taxon>
        <taxon>Siboglinidae</taxon>
        <taxon>Ridgeia</taxon>
    </lineage>
</organism>
<dbReference type="Proteomes" id="UP001209878">
    <property type="component" value="Unassembled WGS sequence"/>
</dbReference>
<reference evidence="1" key="1">
    <citation type="journal article" date="2023" name="Mol. Biol. Evol.">
        <title>Third-Generation Sequencing Reveals the Adaptive Role of the Epigenome in Three Deep-Sea Polychaetes.</title>
        <authorList>
            <person name="Perez M."/>
            <person name="Aroh O."/>
            <person name="Sun Y."/>
            <person name="Lan Y."/>
            <person name="Juniper S.K."/>
            <person name="Young C.R."/>
            <person name="Angers B."/>
            <person name="Qian P.Y."/>
        </authorList>
    </citation>
    <scope>NUCLEOTIDE SEQUENCE</scope>
    <source>
        <strain evidence="1">R07B-5</strain>
    </source>
</reference>